<protein>
    <submittedName>
        <fullName evidence="1">Uncharacterized protein</fullName>
    </submittedName>
</protein>
<dbReference type="EMBL" id="JBHSBA010000018">
    <property type="protein sequence ID" value="MFC4128971.1"/>
    <property type="molecule type" value="Genomic_DNA"/>
</dbReference>
<organism evidence="1 2">
    <name type="scientific">Nocardia rhizosphaerae</name>
    <dbReference type="NCBI Taxonomy" id="1691571"/>
    <lineage>
        <taxon>Bacteria</taxon>
        <taxon>Bacillati</taxon>
        <taxon>Actinomycetota</taxon>
        <taxon>Actinomycetes</taxon>
        <taxon>Mycobacteriales</taxon>
        <taxon>Nocardiaceae</taxon>
        <taxon>Nocardia</taxon>
    </lineage>
</organism>
<sequence>MTDRDIVDAIDELVDWQMSQYENRSGYDRNVNQVTCPHVWCDADWHGLAITRRMQQMRRRGLVDPEYVYADDDSEVLCPGSDFDGEFTPPATPSGYDAGGWIAPELEFPRNYYDGFLRPRNPVAPWVIWPLPDDPFDDNSSRGVIEMTEVDSLRGLRCQVDTPDAAYAECLREHVRCSFFEEVAHRYSGVRLDSAEIRTEYRQDGISRLVAWWEPDPVGGILEGGHAHGREVGPNVGHRVETITPVIPTLTDFNNPPMSIDLPTVTYERAAYDTVTRRWVYRPRQPAPRATARPQAARQHLILAGSHRTATIYARHQSFDSRPLIITRREHCRGLDPSRYVIHYLGNPDLLDEIRMRLHNGVTLESLMYTPGDQAA</sequence>
<keyword evidence="2" id="KW-1185">Reference proteome</keyword>
<evidence type="ECO:0000313" key="2">
    <source>
        <dbReference type="Proteomes" id="UP001595767"/>
    </source>
</evidence>
<comment type="caution">
    <text evidence="1">The sequence shown here is derived from an EMBL/GenBank/DDBJ whole genome shotgun (WGS) entry which is preliminary data.</text>
</comment>
<dbReference type="RefSeq" id="WP_378554858.1">
    <property type="nucleotide sequence ID" value="NZ_JBHSBA010000018.1"/>
</dbReference>
<dbReference type="Proteomes" id="UP001595767">
    <property type="component" value="Unassembled WGS sequence"/>
</dbReference>
<reference evidence="2" key="1">
    <citation type="journal article" date="2019" name="Int. J. Syst. Evol. Microbiol.">
        <title>The Global Catalogue of Microorganisms (GCM) 10K type strain sequencing project: providing services to taxonomists for standard genome sequencing and annotation.</title>
        <authorList>
            <consortium name="The Broad Institute Genomics Platform"/>
            <consortium name="The Broad Institute Genome Sequencing Center for Infectious Disease"/>
            <person name="Wu L."/>
            <person name="Ma J."/>
        </authorList>
    </citation>
    <scope>NUCLEOTIDE SEQUENCE [LARGE SCALE GENOMIC DNA]</scope>
    <source>
        <strain evidence="2">CGMCC 4.7204</strain>
    </source>
</reference>
<evidence type="ECO:0000313" key="1">
    <source>
        <dbReference type="EMBL" id="MFC4128971.1"/>
    </source>
</evidence>
<proteinExistence type="predicted"/>
<name>A0ABV8LDI7_9NOCA</name>
<gene>
    <name evidence="1" type="ORF">ACFOW8_28975</name>
</gene>
<accession>A0ABV8LDI7</accession>